<dbReference type="InterPro" id="IPR036291">
    <property type="entry name" value="NAD(P)-bd_dom_sf"/>
</dbReference>
<dbReference type="EMBL" id="DTDP01000076">
    <property type="protein sequence ID" value="HGK53738.1"/>
    <property type="molecule type" value="Genomic_DNA"/>
</dbReference>
<name>A0A7V3ZTA5_UNCW3</name>
<dbReference type="Pfam" id="PF16363">
    <property type="entry name" value="GDP_Man_Dehyd"/>
    <property type="match status" value="1"/>
</dbReference>
<organism evidence="2">
    <name type="scientific">candidate division WOR-3 bacterium</name>
    <dbReference type="NCBI Taxonomy" id="2052148"/>
    <lineage>
        <taxon>Bacteria</taxon>
        <taxon>Bacteria division WOR-3</taxon>
    </lineage>
</organism>
<evidence type="ECO:0000313" key="2">
    <source>
        <dbReference type="EMBL" id="HGK53738.1"/>
    </source>
</evidence>
<gene>
    <name evidence="2" type="ORF">ENU72_01780</name>
</gene>
<comment type="caution">
    <text evidence="2">The sequence shown here is derived from an EMBL/GenBank/DDBJ whole genome shotgun (WGS) entry which is preliminary data.</text>
</comment>
<protein>
    <submittedName>
        <fullName evidence="2">NAD-dependent epimerase/dehydratase family protein</fullName>
    </submittedName>
</protein>
<dbReference type="Gene3D" id="3.40.50.720">
    <property type="entry name" value="NAD(P)-binding Rossmann-like Domain"/>
    <property type="match status" value="1"/>
</dbReference>
<evidence type="ECO:0000259" key="1">
    <source>
        <dbReference type="Pfam" id="PF16363"/>
    </source>
</evidence>
<dbReference type="AlphaFoldDB" id="A0A7V3ZTA5"/>
<dbReference type="Gene3D" id="3.90.25.10">
    <property type="entry name" value="UDP-galactose 4-epimerase, domain 1"/>
    <property type="match status" value="1"/>
</dbReference>
<accession>A0A7V3ZTA5</accession>
<dbReference type="SUPFAM" id="SSF51735">
    <property type="entry name" value="NAD(P)-binding Rossmann-fold domains"/>
    <property type="match status" value="1"/>
</dbReference>
<proteinExistence type="predicted"/>
<feature type="domain" description="NAD(P)-binding" evidence="1">
    <location>
        <begin position="4"/>
        <end position="303"/>
    </location>
</feature>
<sequence>MKILLTGSGGFIGSFLCEELFKRGYKLKIILRYTSTANLANLNFLEKEILEKIEIIFGDLQDPEVVSEAVKDVDYVINLASLISIPYSFVFPRSTVFNNISIIINLMENLKNKKIPLIHISTSEVYGKINYLPIDENHPKSAKSPYAASKIFMDEFVKSYGEYYKIPFKIVRPFNTFGPRQSQRALIPSIMLQVLKGKAVRIGNLYPKRDFTYVLDIVNGIINILESDKGFGEEIILCSGKSYSVTEVIEKIKEISKEDFKIIRDEKRERPKEVEIDNLTGTFEKAKKLFGFYPKISFEEGLKLTWEWFKENKDKYFSFIRVE</sequence>
<reference evidence="2" key="1">
    <citation type="journal article" date="2020" name="mSystems">
        <title>Genome- and Community-Level Interaction Insights into Carbon Utilization and Element Cycling Functions of Hydrothermarchaeota in Hydrothermal Sediment.</title>
        <authorList>
            <person name="Zhou Z."/>
            <person name="Liu Y."/>
            <person name="Xu W."/>
            <person name="Pan J."/>
            <person name="Luo Z.H."/>
            <person name="Li M."/>
        </authorList>
    </citation>
    <scope>NUCLEOTIDE SEQUENCE [LARGE SCALE GENOMIC DNA]</scope>
    <source>
        <strain evidence="2">SpSt-695</strain>
    </source>
</reference>
<dbReference type="PANTHER" id="PTHR43000">
    <property type="entry name" value="DTDP-D-GLUCOSE 4,6-DEHYDRATASE-RELATED"/>
    <property type="match status" value="1"/>
</dbReference>
<dbReference type="InterPro" id="IPR016040">
    <property type="entry name" value="NAD(P)-bd_dom"/>
</dbReference>